<dbReference type="RefSeq" id="WP_227749261.1">
    <property type="nucleotide sequence ID" value="NZ_JACHDD010000006.1"/>
</dbReference>
<name>A0A7W8V794_PARAM</name>
<reference evidence="2 3" key="1">
    <citation type="submission" date="2020-08" db="EMBL/GenBank/DDBJ databases">
        <title>Genomic Encyclopedia of Type Strains, Phase IV (KMG-V): Genome sequencing to study the core and pangenomes of soil and plant-associated prokaryotes.</title>
        <authorList>
            <person name="Whitman W."/>
        </authorList>
    </citation>
    <scope>NUCLEOTIDE SEQUENCE [LARGE SCALE GENOMIC DNA]</scope>
    <source>
        <strain evidence="2 3">JPY158</strain>
    </source>
</reference>
<sequence length="256" mass="29085">MAVDLGKSSISGERMTNEFLDKNSHYFKTDENEEWTEVGTALTNTTPGSISNVVINTTPICPNMSNKEFRGLIMRLRDAALTLIKERIADVARWDMSAQDRAKFWFGRSDQYIRDKLNIGLPRLAAAMRELQPEKIIRWDEQKIVQLSCAIVPDRGSNDAAVCKPDSKRRYIAIYPHFCMLPPVAVSTNCQLKVIIHECTHYVDTFNSDDVMYGFGPGVGYWAQNDSEGACRNADSIACYIAHFDTQIEFNQKKIW</sequence>
<dbReference type="SMART" id="SM01351">
    <property type="entry name" value="Aspzincin_M35"/>
    <property type="match status" value="1"/>
</dbReference>
<evidence type="ECO:0000259" key="1">
    <source>
        <dbReference type="SMART" id="SM01351"/>
    </source>
</evidence>
<dbReference type="InterPro" id="IPR034108">
    <property type="entry name" value="Pept_M35-like_proteobacteria"/>
</dbReference>
<dbReference type="CDD" id="cd11007">
    <property type="entry name" value="M35_like_1"/>
    <property type="match status" value="1"/>
</dbReference>
<accession>A0A7W8V794</accession>
<organism evidence="2 3">
    <name type="scientific">Paraburkholderia atlantica</name>
    <dbReference type="NCBI Taxonomy" id="2654982"/>
    <lineage>
        <taxon>Bacteria</taxon>
        <taxon>Pseudomonadati</taxon>
        <taxon>Pseudomonadota</taxon>
        <taxon>Betaproteobacteria</taxon>
        <taxon>Burkholderiales</taxon>
        <taxon>Burkholderiaceae</taxon>
        <taxon>Paraburkholderia</taxon>
    </lineage>
</organism>
<evidence type="ECO:0000313" key="2">
    <source>
        <dbReference type="EMBL" id="MBB5425816.1"/>
    </source>
</evidence>
<gene>
    <name evidence="2" type="ORF">HDG40_003989</name>
</gene>
<protein>
    <recommendedName>
        <fullName evidence="1">Lysine-specific metallo-endopeptidase domain-containing protein</fullName>
    </recommendedName>
</protein>
<dbReference type="EMBL" id="JACHDD010000006">
    <property type="protein sequence ID" value="MBB5425816.1"/>
    <property type="molecule type" value="Genomic_DNA"/>
</dbReference>
<dbReference type="InterPro" id="IPR029463">
    <property type="entry name" value="Lys_MEP"/>
</dbReference>
<dbReference type="Proteomes" id="UP000592780">
    <property type="component" value="Unassembled WGS sequence"/>
</dbReference>
<feature type="domain" description="Lysine-specific metallo-endopeptidase" evidence="1">
    <location>
        <begin position="89"/>
        <end position="242"/>
    </location>
</feature>
<comment type="caution">
    <text evidence="2">The sequence shown here is derived from an EMBL/GenBank/DDBJ whole genome shotgun (WGS) entry which is preliminary data.</text>
</comment>
<dbReference type="Pfam" id="PF14521">
    <property type="entry name" value="Aspzincin_M35"/>
    <property type="match status" value="1"/>
</dbReference>
<dbReference type="AlphaFoldDB" id="A0A7W8V794"/>
<dbReference type="Gene3D" id="3.40.390.10">
    <property type="entry name" value="Collagenase (Catalytic Domain)"/>
    <property type="match status" value="1"/>
</dbReference>
<dbReference type="InterPro" id="IPR024079">
    <property type="entry name" value="MetalloPept_cat_dom_sf"/>
</dbReference>
<evidence type="ECO:0000313" key="3">
    <source>
        <dbReference type="Proteomes" id="UP000592780"/>
    </source>
</evidence>
<dbReference type="SUPFAM" id="SSF55486">
    <property type="entry name" value="Metalloproteases ('zincins'), catalytic domain"/>
    <property type="match status" value="1"/>
</dbReference>
<proteinExistence type="predicted"/>
<dbReference type="GO" id="GO:0004222">
    <property type="term" value="F:metalloendopeptidase activity"/>
    <property type="evidence" value="ECO:0007669"/>
    <property type="project" value="InterPro"/>
</dbReference>
<keyword evidence="3" id="KW-1185">Reference proteome</keyword>